<evidence type="ECO:0000313" key="2">
    <source>
        <dbReference type="EMBL" id="OAQ24250.1"/>
    </source>
</evidence>
<dbReference type="AlphaFoldDB" id="A0A197JGJ1"/>
<feature type="region of interest" description="Disordered" evidence="1">
    <location>
        <begin position="413"/>
        <end position="433"/>
    </location>
</feature>
<feature type="region of interest" description="Disordered" evidence="1">
    <location>
        <begin position="513"/>
        <end position="557"/>
    </location>
</feature>
<feature type="compositionally biased region" description="Acidic residues" evidence="1">
    <location>
        <begin position="522"/>
        <end position="534"/>
    </location>
</feature>
<organism evidence="2 3">
    <name type="scientific">Linnemannia elongata AG-77</name>
    <dbReference type="NCBI Taxonomy" id="1314771"/>
    <lineage>
        <taxon>Eukaryota</taxon>
        <taxon>Fungi</taxon>
        <taxon>Fungi incertae sedis</taxon>
        <taxon>Mucoromycota</taxon>
        <taxon>Mortierellomycotina</taxon>
        <taxon>Mortierellomycetes</taxon>
        <taxon>Mortierellales</taxon>
        <taxon>Mortierellaceae</taxon>
        <taxon>Linnemannia</taxon>
    </lineage>
</organism>
<evidence type="ECO:0000256" key="1">
    <source>
        <dbReference type="SAM" id="MobiDB-lite"/>
    </source>
</evidence>
<dbReference type="Proteomes" id="UP000078512">
    <property type="component" value="Unassembled WGS sequence"/>
</dbReference>
<sequence>MAKIHPTFTSLDMLAPRMNSRNLSHHEIALPQGNGCFNYPTSAAAVLSSNPLVPEGLLHLSTRRSPTKSRMETFYQPSRDEDEHFVDSRVGSHHQTALQPSTIQSTSVIHVDQMVEDKDGRLLDLSPGWKFRLIKKTPMTHAADSIWTKHPSLALSLRQLQQQQQHHQKSPFRSSMTTNGIWTPWRFPALARITTATTSSAPVLSSINLIPCDMPSSSSSSLSPSYLDDEEFKKNVTKCGDEQSLDSNINRNPSTNNNYNKKVQEDYLPIAAEAVALTAVTRSGFLYMDTLFHYTTFASATSSSSSNSSNNFSRSRSRNGFQALSDTKANISQDVQQLESEDQDQDQDETILDNKMLTVVPHLSSTTTPTTTSMEFTDPLGASSPILSDLPSFTTESATPSTIYYPRDNNIISKDSDHKVHQGSPTPTGAGTGDRAYKPSYLFTSSLPMEGLGIGLSYLNPYSSPDTTPLGAVVVAEAMDRIRHRVALASIELDAQKAYLARSNRLVQMLRLDEEEKRSDGGEENDVDQDDLDIGGEHHGPRSSHEEEEEEEVVRLTTRATVRPRFDIVKNKPHRLFPQSPTPPRSSQILDEQRQIQILASDAPLPDLSTLTFKPKNPYKHPISGRGRRRWSGPFAPLFKVLTRSRSNPVGSGSEMRNLDLHYNISNTINSYNDRSPKSDGYGVLADRE</sequence>
<feature type="compositionally biased region" description="Basic and acidic residues" evidence="1">
    <location>
        <begin position="535"/>
        <end position="545"/>
    </location>
</feature>
<dbReference type="OrthoDB" id="2435409at2759"/>
<gene>
    <name evidence="2" type="ORF">K457DRAFT_24303</name>
</gene>
<name>A0A197JGJ1_9FUNG</name>
<dbReference type="EMBL" id="KV442098">
    <property type="protein sequence ID" value="OAQ24250.1"/>
    <property type="molecule type" value="Genomic_DNA"/>
</dbReference>
<protein>
    <submittedName>
        <fullName evidence="2">Uncharacterized protein</fullName>
    </submittedName>
</protein>
<keyword evidence="3" id="KW-1185">Reference proteome</keyword>
<accession>A0A197JGJ1</accession>
<reference evidence="2 3" key="1">
    <citation type="submission" date="2016-05" db="EMBL/GenBank/DDBJ databases">
        <title>Genome sequencing reveals origins of a unique bacterial endosymbiosis in the earliest lineages of terrestrial Fungi.</title>
        <authorList>
            <consortium name="DOE Joint Genome Institute"/>
            <person name="Uehling J."/>
            <person name="Gryganskyi A."/>
            <person name="Hameed K."/>
            <person name="Tschaplinski T."/>
            <person name="Misztal P."/>
            <person name="Wu S."/>
            <person name="Desiro A."/>
            <person name="Vande Pol N."/>
            <person name="Du Z.-Y."/>
            <person name="Zienkiewicz A."/>
            <person name="Zienkiewicz K."/>
            <person name="Morin E."/>
            <person name="Tisserant E."/>
            <person name="Splivallo R."/>
            <person name="Hainaut M."/>
            <person name="Henrissat B."/>
            <person name="Ohm R."/>
            <person name="Kuo A."/>
            <person name="Yan J."/>
            <person name="Lipzen A."/>
            <person name="Nolan M."/>
            <person name="Labutti K."/>
            <person name="Barry K."/>
            <person name="Goldstein A."/>
            <person name="Labbe J."/>
            <person name="Schadt C."/>
            <person name="Tuskan G."/>
            <person name="Grigoriev I."/>
            <person name="Martin F."/>
            <person name="Vilgalys R."/>
            <person name="Bonito G."/>
        </authorList>
    </citation>
    <scope>NUCLEOTIDE SEQUENCE [LARGE SCALE GENOMIC DNA]</scope>
    <source>
        <strain evidence="2 3">AG-77</strain>
    </source>
</reference>
<evidence type="ECO:0000313" key="3">
    <source>
        <dbReference type="Proteomes" id="UP000078512"/>
    </source>
</evidence>
<proteinExistence type="predicted"/>